<dbReference type="EMBL" id="JAHIBW010000012">
    <property type="protein sequence ID" value="KAG7306303.1"/>
    <property type="molecule type" value="Genomic_DNA"/>
</dbReference>
<evidence type="ECO:0000256" key="11">
    <source>
        <dbReference type="ARBA" id="ARBA00023180"/>
    </source>
</evidence>
<dbReference type="PANTHER" id="PTHR46513">
    <property type="entry name" value="VITELLOGENIN RECEPTOR-LIKE PROTEIN-RELATED-RELATED"/>
    <property type="match status" value="1"/>
</dbReference>
<dbReference type="InterPro" id="IPR011042">
    <property type="entry name" value="6-blade_b-propeller_TolB-like"/>
</dbReference>
<feature type="domain" description="EGF-like" evidence="15">
    <location>
        <begin position="797"/>
        <end position="836"/>
    </location>
</feature>
<sequence>MWTCVGVLLAIVGPTLAITRDQFYPFGRGQDLELPRGAEVASPEIALKVPVRFYGETYETLFVNNFGVVSFRADIQQFLNSEFPLPYPSVAAFYTNIDTSLAGNVYYRETNDPHIILKAEESIQTNFHEYFDFHPTSVFIATWIDVTYSGNQDKKNSFQLALISNGTESFVELLYPEREIQWIQKEPLPGALPDAKAQAGFVAEDGRVYTLRGSGTHQVRNIMSWSNVHEPGKYVFRVGEIQPEGNIAAPDNYNQYDLEAEDEYKTCAQSGASMCHFEARCVDYQAGICCKCNEGFYGNGKSCIKDNVPLRAHGKLNGQINNVDLNDVDIQAYIVVGDGRSYTALTQAPIHLGNSLQLLNILGGPMGWLFAKPQGSAKNGYQLTGALLNYSAEIYFPASNDKVSVSQEFLGHDVFDQITVESDVRGTIPFIGGDNTKLDVSEYEEQYSIVESGLIRSESNRTFVNKRTGERYEQRISQIFSFNEPCRYEPPTEDSNTPITLKVSKSLISYESRDNIVRYAMSNKVVPLGQDDPCIVGRASCGLHSSCVVQGNSFTCVCPSGFTQSYEGSMVNCVDINECTTNTHNCDVNAECYNHEGGFRCVCRSDYKGDGVNCVEATSCEESCDPNAQCVFSQLNTFVCQCNPGYIGDGNYCTEIRSTTAATSVAEADYNQTFVLPHCSNDECICPPGYSNYVDENVPNTKLCRLDYEPEQTTRDQSGPGIRCETDEDCPPHAACSGNLECACLEGYEGDGYECIERSYDSKCVCGANAGCVDTGAGDTICVCNPGYQGDGIVCRPNYVCLNDTDCTNNSECRYEHTLQDYICQCIDGYTKDQNEQCVPIGTSCDGTVCAAAATCLFDTAIGIHYCQCNMGYHGDGYVCQPNFGCTNNSDCELNAECRPDALNNEYVCQCVEGYTKDQNDACILDGLSCDGAICARHASCLFDDTIGIHYCHCDQGYEGEGIISCTQLEHTCAIDNDCSVDGICTKNEYGYECVCREGFIGDGYTCNEEQTCRNNPYLCDTHASCLKRNGVYVCECNSGYLGNGSSCELKPSQPGNFLVASDGMIIYRIPFHITAGDYATPINTAIDQIAVSIDVDCQAGRVYWSDIVSNTIKRAAYDGSNLETFIANDVKAEGISIDWSARNIFWTNPSKHSIEVANLDTKIRKTLFSDPSIANPRGIVVHPQRGKVFWSDWNRQAPKIEWASMDGSQRGLFLAAPDVKLPNSLAIDWATDRLCFSDAGLKTLECVSIDTRIRETVATDCSYPFGLAINKERFYWTDWRTLRIEYIDESTRVKGHLPVTVASRKLYGVAIAPEQCSTASNVCQYRNGNCEYNELCLPDGNGSRTCVPGL</sequence>
<dbReference type="PROSITE" id="PS51120">
    <property type="entry name" value="LDLRB"/>
    <property type="match status" value="3"/>
</dbReference>
<feature type="domain" description="EGF-like" evidence="15">
    <location>
        <begin position="575"/>
        <end position="615"/>
    </location>
</feature>
<proteinExistence type="predicted"/>
<evidence type="ECO:0000256" key="13">
    <source>
        <dbReference type="PROSITE-ProRule" id="PRU00461"/>
    </source>
</evidence>
<comment type="caution">
    <text evidence="12">Lacks conserved residue(s) required for the propagation of feature annotation.</text>
</comment>
<feature type="domain" description="EGF-like" evidence="15">
    <location>
        <begin position="616"/>
        <end position="654"/>
    </location>
</feature>
<dbReference type="InterPro" id="IPR003886">
    <property type="entry name" value="NIDO_dom"/>
</dbReference>
<dbReference type="InterPro" id="IPR009030">
    <property type="entry name" value="Growth_fac_rcpt_cys_sf"/>
</dbReference>
<evidence type="ECO:0000259" key="16">
    <source>
        <dbReference type="PROSITE" id="PS50993"/>
    </source>
</evidence>
<evidence type="ECO:0000256" key="7">
    <source>
        <dbReference type="ARBA" id="ARBA00022837"/>
    </source>
</evidence>
<dbReference type="PANTHER" id="PTHR46513:SF13">
    <property type="entry name" value="EGF-LIKE DOMAIN-CONTAINING PROTEIN"/>
    <property type="match status" value="1"/>
</dbReference>
<feature type="disulfide bond" evidence="12">
    <location>
        <begin position="807"/>
        <end position="824"/>
    </location>
</feature>
<dbReference type="PROSITE" id="PS01187">
    <property type="entry name" value="EGF_CA"/>
    <property type="match status" value="1"/>
</dbReference>
<feature type="domain" description="EGF-like" evidence="15">
    <location>
        <begin position="530"/>
        <end position="574"/>
    </location>
</feature>
<name>A0ABQ7QMS5_PLUXY</name>
<dbReference type="Proteomes" id="UP000823941">
    <property type="component" value="Chromosome 12"/>
</dbReference>
<feature type="repeat" description="LDL-receptor class B" evidence="13">
    <location>
        <begin position="1187"/>
        <end position="1232"/>
    </location>
</feature>
<feature type="disulfide bond" evidence="12">
    <location>
        <begin position="892"/>
        <end position="909"/>
    </location>
</feature>
<feature type="chain" id="PRO_5046810101" description="Nidogen" evidence="14">
    <location>
        <begin position="18"/>
        <end position="1351"/>
    </location>
</feature>
<dbReference type="SMART" id="SM00179">
    <property type="entry name" value="EGF_CA"/>
    <property type="match status" value="3"/>
</dbReference>
<keyword evidence="10 12" id="KW-1015">Disulfide bond</keyword>
<feature type="domain" description="NIDO" evidence="17">
    <location>
        <begin position="92"/>
        <end position="241"/>
    </location>
</feature>
<evidence type="ECO:0000256" key="2">
    <source>
        <dbReference type="ARBA" id="ARBA00022525"/>
    </source>
</evidence>
<evidence type="ECO:0000259" key="15">
    <source>
        <dbReference type="PROSITE" id="PS50026"/>
    </source>
</evidence>
<feature type="signal peptide" evidence="14">
    <location>
        <begin position="1"/>
        <end position="17"/>
    </location>
</feature>
<dbReference type="SUPFAM" id="SSF54511">
    <property type="entry name" value="GFP-like"/>
    <property type="match status" value="1"/>
</dbReference>
<feature type="disulfide bond" evidence="12">
    <location>
        <begin position="850"/>
        <end position="867"/>
    </location>
</feature>
<dbReference type="InterPro" id="IPR001881">
    <property type="entry name" value="EGF-like_Ca-bd_dom"/>
</dbReference>
<dbReference type="InterPro" id="IPR050778">
    <property type="entry name" value="Cueball_EGF_LRP_Nidogen"/>
</dbReference>
<comment type="subcellular location">
    <subcellularLocation>
        <location evidence="1">Secreted</location>
        <location evidence="1">Extracellular space</location>
        <location evidence="1">Extracellular matrix</location>
        <location evidence="1">Basement membrane</location>
    </subcellularLocation>
</comment>
<keyword evidence="4 12" id="KW-0245">EGF-like domain</keyword>
<dbReference type="InterPro" id="IPR000033">
    <property type="entry name" value="LDLR_classB_rpt"/>
</dbReference>
<feature type="domain" description="EGF-like" evidence="15">
    <location>
        <begin position="882"/>
        <end position="921"/>
    </location>
</feature>
<evidence type="ECO:0000256" key="1">
    <source>
        <dbReference type="ARBA" id="ARBA00004302"/>
    </source>
</evidence>
<dbReference type="Gene3D" id="2.40.155.10">
    <property type="entry name" value="Green fluorescent protein"/>
    <property type="match status" value="1"/>
</dbReference>
<feature type="domain" description="EGF-like" evidence="15">
    <location>
        <begin position="841"/>
        <end position="881"/>
    </location>
</feature>
<keyword evidence="7" id="KW-0106">Calcium</keyword>
<feature type="repeat" description="LDL-receptor class B" evidence="13">
    <location>
        <begin position="1101"/>
        <end position="1142"/>
    </location>
</feature>
<gene>
    <name evidence="18" type="ORF">JYU34_008908</name>
</gene>
<dbReference type="Gene3D" id="2.10.25.10">
    <property type="entry name" value="Laminin"/>
    <property type="match status" value="6"/>
</dbReference>
<dbReference type="InterPro" id="IPR018097">
    <property type="entry name" value="EGF_Ca-bd_CS"/>
</dbReference>
<dbReference type="CDD" id="cd00053">
    <property type="entry name" value="EGF"/>
    <property type="match status" value="1"/>
</dbReference>
<dbReference type="PROSITE" id="PS50026">
    <property type="entry name" value="EGF_3"/>
    <property type="match status" value="8"/>
</dbReference>
<dbReference type="PROSITE" id="PS50993">
    <property type="entry name" value="NIDOGEN_G2"/>
    <property type="match status" value="1"/>
</dbReference>
<dbReference type="InterPro" id="IPR024731">
    <property type="entry name" value="NELL2-like_EGF"/>
</dbReference>
<dbReference type="InterPro" id="IPR000152">
    <property type="entry name" value="EGF-type_Asp/Asn_hydroxyl_site"/>
</dbReference>
<comment type="caution">
    <text evidence="18">The sequence shown here is derived from an EMBL/GenBank/DDBJ whole genome shotgun (WGS) entry which is preliminary data.</text>
</comment>
<dbReference type="Pfam" id="PF06119">
    <property type="entry name" value="NIDO"/>
    <property type="match status" value="1"/>
</dbReference>
<dbReference type="SMART" id="SM00181">
    <property type="entry name" value="EGF"/>
    <property type="match status" value="12"/>
</dbReference>
<dbReference type="PROSITE" id="PS01186">
    <property type="entry name" value="EGF_2"/>
    <property type="match status" value="6"/>
</dbReference>
<evidence type="ECO:0000256" key="4">
    <source>
        <dbReference type="ARBA" id="ARBA00022536"/>
    </source>
</evidence>
<dbReference type="CDD" id="cd00054">
    <property type="entry name" value="EGF_CA"/>
    <property type="match status" value="1"/>
</dbReference>
<dbReference type="Gene3D" id="2.120.10.30">
    <property type="entry name" value="TolB, C-terminal domain"/>
    <property type="match status" value="1"/>
</dbReference>
<reference evidence="18 19" key="1">
    <citation type="submission" date="2021-06" db="EMBL/GenBank/DDBJ databases">
        <title>A haploid diamondback moth (Plutella xylostella L.) genome assembly resolves 31 chromosomes and identifies a diamide resistance mutation.</title>
        <authorList>
            <person name="Ward C.M."/>
            <person name="Perry K.D."/>
            <person name="Baker G."/>
            <person name="Powis K."/>
            <person name="Heckel D.G."/>
            <person name="Baxter S.W."/>
        </authorList>
    </citation>
    <scope>NUCLEOTIDE SEQUENCE [LARGE SCALE GENOMIC DNA]</scope>
    <source>
        <strain evidence="18 19">LV</strain>
        <tissue evidence="18">Single pupa</tissue>
    </source>
</reference>
<dbReference type="Pfam" id="PF07474">
    <property type="entry name" value="G2F"/>
    <property type="match status" value="1"/>
</dbReference>
<evidence type="ECO:0000256" key="10">
    <source>
        <dbReference type="ARBA" id="ARBA00023157"/>
    </source>
</evidence>
<evidence type="ECO:0000313" key="18">
    <source>
        <dbReference type="EMBL" id="KAG7306303.1"/>
    </source>
</evidence>
<dbReference type="Gene3D" id="2.90.20.10">
    <property type="entry name" value="Plasmodium vivax P25 domain"/>
    <property type="match status" value="1"/>
</dbReference>
<keyword evidence="19" id="KW-1185">Reference proteome</keyword>
<evidence type="ECO:0008006" key="20">
    <source>
        <dbReference type="Google" id="ProtNLM"/>
    </source>
</evidence>
<evidence type="ECO:0000256" key="5">
    <source>
        <dbReference type="ARBA" id="ARBA00022729"/>
    </source>
</evidence>
<evidence type="ECO:0000313" key="19">
    <source>
        <dbReference type="Proteomes" id="UP000823941"/>
    </source>
</evidence>
<keyword evidence="8" id="KW-0084">Basement membrane</keyword>
<dbReference type="SUPFAM" id="SSF57184">
    <property type="entry name" value="Growth factor receptor domain"/>
    <property type="match status" value="2"/>
</dbReference>
<keyword evidence="2" id="KW-0964">Secreted</keyword>
<keyword evidence="6" id="KW-0677">Repeat</keyword>
<evidence type="ECO:0000256" key="8">
    <source>
        <dbReference type="ARBA" id="ARBA00022869"/>
    </source>
</evidence>
<feature type="disulfide bond" evidence="12">
    <location>
        <begin position="935"/>
        <end position="952"/>
    </location>
</feature>
<dbReference type="Pfam" id="PF12947">
    <property type="entry name" value="EGF_3"/>
    <property type="match status" value="3"/>
</dbReference>
<feature type="disulfide bond" evidence="12">
    <location>
        <begin position="620"/>
        <end position="630"/>
    </location>
</feature>
<dbReference type="SMART" id="SM00539">
    <property type="entry name" value="NIDO"/>
    <property type="match status" value="1"/>
</dbReference>
<keyword evidence="11" id="KW-0325">Glycoprotein</keyword>
<dbReference type="SMART" id="SM00682">
    <property type="entry name" value="G2F"/>
    <property type="match status" value="1"/>
</dbReference>
<feature type="domain" description="EGF-like" evidence="15">
    <location>
        <begin position="926"/>
        <end position="967"/>
    </location>
</feature>
<keyword evidence="3" id="KW-0272">Extracellular matrix</keyword>
<dbReference type="InterPro" id="IPR009017">
    <property type="entry name" value="GFP"/>
</dbReference>
<dbReference type="InterPro" id="IPR006605">
    <property type="entry name" value="G2_nidogen/fibulin_G2F"/>
</dbReference>
<dbReference type="PROSITE" id="PS51220">
    <property type="entry name" value="NIDO"/>
    <property type="match status" value="1"/>
</dbReference>
<accession>A0ABQ7QMS5</accession>
<feature type="domain" description="Nidogen G2 beta-barrel" evidence="16">
    <location>
        <begin position="308"/>
        <end position="535"/>
    </location>
</feature>
<dbReference type="SUPFAM" id="SSF63825">
    <property type="entry name" value="YWTD domain"/>
    <property type="match status" value="1"/>
</dbReference>
<evidence type="ECO:0000256" key="6">
    <source>
        <dbReference type="ARBA" id="ARBA00022737"/>
    </source>
</evidence>
<dbReference type="SMART" id="SM00135">
    <property type="entry name" value="LY"/>
    <property type="match status" value="5"/>
</dbReference>
<keyword evidence="9" id="KW-0130">Cell adhesion</keyword>
<evidence type="ECO:0000256" key="12">
    <source>
        <dbReference type="PROSITE-ProRule" id="PRU00076"/>
    </source>
</evidence>
<feature type="repeat" description="LDL-receptor class B" evidence="13">
    <location>
        <begin position="1143"/>
        <end position="1186"/>
    </location>
</feature>
<evidence type="ECO:0000256" key="14">
    <source>
        <dbReference type="SAM" id="SignalP"/>
    </source>
</evidence>
<dbReference type="InterPro" id="IPR000742">
    <property type="entry name" value="EGF"/>
</dbReference>
<evidence type="ECO:0000259" key="17">
    <source>
        <dbReference type="PROSITE" id="PS51220"/>
    </source>
</evidence>
<evidence type="ECO:0000256" key="3">
    <source>
        <dbReference type="ARBA" id="ARBA00022530"/>
    </source>
</evidence>
<keyword evidence="5 14" id="KW-0732">Signal</keyword>
<evidence type="ECO:0000256" key="9">
    <source>
        <dbReference type="ARBA" id="ARBA00022889"/>
    </source>
</evidence>
<dbReference type="PROSITE" id="PS00010">
    <property type="entry name" value="ASX_HYDROXYL"/>
    <property type="match status" value="1"/>
</dbReference>
<organism evidence="18 19">
    <name type="scientific">Plutella xylostella</name>
    <name type="common">Diamondback moth</name>
    <name type="synonym">Plutella maculipennis</name>
    <dbReference type="NCBI Taxonomy" id="51655"/>
    <lineage>
        <taxon>Eukaryota</taxon>
        <taxon>Metazoa</taxon>
        <taxon>Ecdysozoa</taxon>
        <taxon>Arthropoda</taxon>
        <taxon>Hexapoda</taxon>
        <taxon>Insecta</taxon>
        <taxon>Pterygota</taxon>
        <taxon>Neoptera</taxon>
        <taxon>Endopterygota</taxon>
        <taxon>Lepidoptera</taxon>
        <taxon>Glossata</taxon>
        <taxon>Ditrysia</taxon>
        <taxon>Yponomeutoidea</taxon>
        <taxon>Plutellidae</taxon>
        <taxon>Plutella</taxon>
    </lineage>
</organism>
<dbReference type="Pfam" id="PF00058">
    <property type="entry name" value="Ldl_recept_b"/>
    <property type="match status" value="2"/>
</dbReference>
<feature type="domain" description="EGF-like" evidence="15">
    <location>
        <begin position="969"/>
        <end position="1008"/>
    </location>
</feature>
<protein>
    <recommendedName>
        <fullName evidence="20">Nidogen</fullName>
    </recommendedName>
</protein>